<name>A0A9N8Z1M5_9GLOM</name>
<keyword evidence="2" id="KW-1185">Reference proteome</keyword>
<evidence type="ECO:0000313" key="2">
    <source>
        <dbReference type="Proteomes" id="UP000789739"/>
    </source>
</evidence>
<dbReference type="AlphaFoldDB" id="A0A9N8Z1M5"/>
<accession>A0A9N8Z1M5</accession>
<protein>
    <submittedName>
        <fullName evidence="1">7762_t:CDS:1</fullName>
    </submittedName>
</protein>
<dbReference type="EMBL" id="CAJVPI010000044">
    <property type="protein sequence ID" value="CAG8465323.1"/>
    <property type="molecule type" value="Genomic_DNA"/>
</dbReference>
<dbReference type="Proteomes" id="UP000789739">
    <property type="component" value="Unassembled WGS sequence"/>
</dbReference>
<proteinExistence type="predicted"/>
<organism evidence="1 2">
    <name type="scientific">Paraglomus brasilianum</name>
    <dbReference type="NCBI Taxonomy" id="144538"/>
    <lineage>
        <taxon>Eukaryota</taxon>
        <taxon>Fungi</taxon>
        <taxon>Fungi incertae sedis</taxon>
        <taxon>Mucoromycota</taxon>
        <taxon>Glomeromycotina</taxon>
        <taxon>Glomeromycetes</taxon>
        <taxon>Paraglomerales</taxon>
        <taxon>Paraglomeraceae</taxon>
        <taxon>Paraglomus</taxon>
    </lineage>
</organism>
<sequence>MLSRERRRINKELLAHANLNVSIKDGKIIEVGTAVCKIELRL</sequence>
<gene>
    <name evidence="1" type="ORF">PBRASI_LOCUS801</name>
</gene>
<reference evidence="1" key="1">
    <citation type="submission" date="2021-06" db="EMBL/GenBank/DDBJ databases">
        <authorList>
            <person name="Kallberg Y."/>
            <person name="Tangrot J."/>
            <person name="Rosling A."/>
        </authorList>
    </citation>
    <scope>NUCLEOTIDE SEQUENCE</scope>
    <source>
        <strain evidence="1">BR232B</strain>
    </source>
</reference>
<comment type="caution">
    <text evidence="1">The sequence shown here is derived from an EMBL/GenBank/DDBJ whole genome shotgun (WGS) entry which is preliminary data.</text>
</comment>
<evidence type="ECO:0000313" key="1">
    <source>
        <dbReference type="EMBL" id="CAG8465323.1"/>
    </source>
</evidence>